<comment type="pathway">
    <text evidence="3">tRNA modification; 5-methoxycarbonylmethyl-2-thiouridine-tRNA biosynthesis.</text>
</comment>
<gene>
    <name evidence="12" type="ORF">EZV62_018623</name>
</gene>
<evidence type="ECO:0000313" key="12">
    <source>
        <dbReference type="EMBL" id="TXG57310.1"/>
    </source>
</evidence>
<dbReference type="Proteomes" id="UP000323000">
    <property type="component" value="Chromosome 8"/>
</dbReference>
<dbReference type="PROSITE" id="PS50294">
    <property type="entry name" value="WD_REPEATS_REGION"/>
    <property type="match status" value="1"/>
</dbReference>
<keyword evidence="9" id="KW-0677">Repeat</keyword>
<keyword evidence="8" id="KW-0819">tRNA processing</keyword>
<dbReference type="PRINTS" id="PR00320">
    <property type="entry name" value="GPROTEINBRPT"/>
</dbReference>
<dbReference type="GO" id="GO:0002098">
    <property type="term" value="P:tRNA wobble uridine modification"/>
    <property type="evidence" value="ECO:0007669"/>
    <property type="project" value="InterPro"/>
</dbReference>
<keyword evidence="7 11" id="KW-0853">WD repeat</keyword>
<evidence type="ECO:0000313" key="13">
    <source>
        <dbReference type="Proteomes" id="UP000323000"/>
    </source>
</evidence>
<keyword evidence="13" id="KW-1185">Reference proteome</keyword>
<evidence type="ECO:0000256" key="6">
    <source>
        <dbReference type="ARBA" id="ARBA00022490"/>
    </source>
</evidence>
<organism evidence="12 13">
    <name type="scientific">Acer yangbiense</name>
    <dbReference type="NCBI Taxonomy" id="1000413"/>
    <lineage>
        <taxon>Eukaryota</taxon>
        <taxon>Viridiplantae</taxon>
        <taxon>Streptophyta</taxon>
        <taxon>Embryophyta</taxon>
        <taxon>Tracheophyta</taxon>
        <taxon>Spermatophyta</taxon>
        <taxon>Magnoliopsida</taxon>
        <taxon>eudicotyledons</taxon>
        <taxon>Gunneridae</taxon>
        <taxon>Pentapetalae</taxon>
        <taxon>rosids</taxon>
        <taxon>malvids</taxon>
        <taxon>Sapindales</taxon>
        <taxon>Sapindaceae</taxon>
        <taxon>Hippocastanoideae</taxon>
        <taxon>Acereae</taxon>
        <taxon>Acer</taxon>
    </lineage>
</organism>
<dbReference type="InterPro" id="IPR015943">
    <property type="entry name" value="WD40/YVTN_repeat-like_dom_sf"/>
</dbReference>
<proteinExistence type="inferred from homology"/>
<name>A0A5C7HJW7_9ROSI</name>
<dbReference type="GO" id="GO:0005737">
    <property type="term" value="C:cytoplasm"/>
    <property type="evidence" value="ECO:0007669"/>
    <property type="project" value="UniProtKB-SubCell"/>
</dbReference>
<dbReference type="FunFam" id="2.130.10.10:FF:000400">
    <property type="entry name" value="Elongator acetyltransferase complex subunit 2"/>
    <property type="match status" value="1"/>
</dbReference>
<comment type="caution">
    <text evidence="12">The sequence shown here is derived from an EMBL/GenBank/DDBJ whole genome shotgun (WGS) entry which is preliminary data.</text>
</comment>
<feature type="repeat" description="WD" evidence="11">
    <location>
        <begin position="640"/>
        <end position="674"/>
    </location>
</feature>
<dbReference type="AlphaFoldDB" id="A0A5C7HJW7"/>
<evidence type="ECO:0000256" key="9">
    <source>
        <dbReference type="ARBA" id="ARBA00022737"/>
    </source>
</evidence>
<dbReference type="SUPFAM" id="SSF50978">
    <property type="entry name" value="WD40 repeat-like"/>
    <property type="match status" value="2"/>
</dbReference>
<reference evidence="13" key="1">
    <citation type="journal article" date="2019" name="Gigascience">
        <title>De novo genome assembly of the endangered Acer yangbiense, a plant species with extremely small populations endemic to Yunnan Province, China.</title>
        <authorList>
            <person name="Yang J."/>
            <person name="Wariss H.M."/>
            <person name="Tao L."/>
            <person name="Zhang R."/>
            <person name="Yun Q."/>
            <person name="Hollingsworth P."/>
            <person name="Dao Z."/>
            <person name="Luo G."/>
            <person name="Guo H."/>
            <person name="Ma Y."/>
            <person name="Sun W."/>
        </authorList>
    </citation>
    <scope>NUCLEOTIDE SEQUENCE [LARGE SCALE GENOMIC DNA]</scope>
    <source>
        <strain evidence="13">cv. Malutang</strain>
    </source>
</reference>
<dbReference type="InterPro" id="IPR036322">
    <property type="entry name" value="WD40_repeat_dom_sf"/>
</dbReference>
<dbReference type="PANTHER" id="PTHR44111">
    <property type="entry name" value="ELONGATOR COMPLEX PROTEIN 2"/>
    <property type="match status" value="1"/>
</dbReference>
<evidence type="ECO:0000256" key="11">
    <source>
        <dbReference type="PROSITE-ProRule" id="PRU00221"/>
    </source>
</evidence>
<comment type="subcellular location">
    <subcellularLocation>
        <location evidence="2">Cytoplasm</location>
    </subcellularLocation>
    <subcellularLocation>
        <location evidence="1">Nucleus</location>
    </subcellularLocation>
</comment>
<evidence type="ECO:0000256" key="10">
    <source>
        <dbReference type="ARBA" id="ARBA00023242"/>
    </source>
</evidence>
<evidence type="ECO:0000256" key="1">
    <source>
        <dbReference type="ARBA" id="ARBA00004123"/>
    </source>
</evidence>
<evidence type="ECO:0000256" key="7">
    <source>
        <dbReference type="ARBA" id="ARBA00022574"/>
    </source>
</evidence>
<dbReference type="GO" id="GO:0005634">
    <property type="term" value="C:nucleus"/>
    <property type="evidence" value="ECO:0007669"/>
    <property type="project" value="UniProtKB-SubCell"/>
</dbReference>
<dbReference type="Pfam" id="PF00400">
    <property type="entry name" value="WD40"/>
    <property type="match status" value="8"/>
</dbReference>
<evidence type="ECO:0000256" key="3">
    <source>
        <dbReference type="ARBA" id="ARBA00005043"/>
    </source>
</evidence>
<dbReference type="InterPro" id="IPR020472">
    <property type="entry name" value="WD40_PAC1"/>
</dbReference>
<dbReference type="PROSITE" id="PS50082">
    <property type="entry name" value="WD_REPEATS_2"/>
    <property type="match status" value="2"/>
</dbReference>
<evidence type="ECO:0000256" key="2">
    <source>
        <dbReference type="ARBA" id="ARBA00004496"/>
    </source>
</evidence>
<keyword evidence="6" id="KW-0963">Cytoplasm</keyword>
<sequence length="842" mass="92266">MSTNGGEVEVKRVFIGAGCNRIVNNISWGASGLVSFGAQNAVALFCPKTAQILTTLPGHKASVNCTHWLPCNKFAFKAKHLEHHYLLSGDADGVIILWEFSIADKKWRHVLQLPQSHKKGVTCITGIMVSQTDAIFASTSSDGVVNVWEMIFPSTPGGDCTVSCLESLFVGSKPMVALSLAELPGNTGHLVLAMGGLDNKVHLYCRQRTGKFVRACELKAHTDWIRSLDFSLPICTSGEAVSILLVSSSQDKGIRIWKMALRGSLTETKGTDKKVEISLASYIEGPVLVAGSSSYQISLESLLIGHEDWVYSVEWEPPSATSSDGIGYKQPLSILSASMDKTMMIWQPERTTGIWMNVVTVGELSHSALGFYGGHWNPDGNSILAHGYGGSFHLWKNVGVDIDNWQPQKVPSGHFAAVTDIAWARSGDYMLSVSHDQTTRVFAPWQNVTSLMCGDSWHEVARPQVHGHDINCVTIVQGKGNHRFVSGADEKVARVFEAPLSFLKTLNHATSQTSDFPDDLQGDIQVLGANMSALGLSQKPIYVNATRETPDRNGNDGLDTLESIPDAVPVVFTEPPIEDQLAWNTLWPESHKLYGHGNELFSLCCDHQGKLVASSCKAQSTAVAEIWLWEVGSWKAVGRLQSHSLTVTRIEFSHDDNLLLSVSRDRQFSIFSIQRTGIGEINYKLVARQEAHKRIIWSCSWNPFGHEFATGSRDKTVKIWAIEKESFVKHILTLPTFSSSVTALSWVGLDRQKNNGVLAIGMESGLIELWSLSLTRTDDGSSITVPSAAASLVIKLDPFMCHVSAVNRLAWKNNEKTEDSQTMQQLASCGADNCVRVFEVSV</sequence>
<accession>A0A5C7HJW7</accession>
<evidence type="ECO:0000256" key="8">
    <source>
        <dbReference type="ARBA" id="ARBA00022694"/>
    </source>
</evidence>
<keyword evidence="10" id="KW-0539">Nucleus</keyword>
<evidence type="ECO:0000256" key="4">
    <source>
        <dbReference type="ARBA" id="ARBA00005881"/>
    </source>
</evidence>
<dbReference type="PANTHER" id="PTHR44111:SF1">
    <property type="entry name" value="ELONGATOR COMPLEX PROTEIN 2"/>
    <property type="match status" value="1"/>
</dbReference>
<dbReference type="OrthoDB" id="27911at2759"/>
<protein>
    <recommendedName>
        <fullName evidence="5">Elongator complex protein 2</fullName>
    </recommendedName>
</protein>
<dbReference type="InterPro" id="IPR001680">
    <property type="entry name" value="WD40_rpt"/>
</dbReference>
<dbReference type="SMART" id="SM00320">
    <property type="entry name" value="WD40"/>
    <property type="match status" value="12"/>
</dbReference>
<dbReference type="InterPro" id="IPR037289">
    <property type="entry name" value="Elp2"/>
</dbReference>
<dbReference type="GO" id="GO:0033588">
    <property type="term" value="C:elongator holoenzyme complex"/>
    <property type="evidence" value="ECO:0007669"/>
    <property type="project" value="InterPro"/>
</dbReference>
<dbReference type="Gene3D" id="2.130.10.10">
    <property type="entry name" value="YVTN repeat-like/Quinoprotein amine dehydrogenase"/>
    <property type="match status" value="5"/>
</dbReference>
<evidence type="ECO:0000256" key="5">
    <source>
        <dbReference type="ARBA" id="ARBA00020267"/>
    </source>
</evidence>
<comment type="similarity">
    <text evidence="4">Belongs to the WD repeat ELP2 family.</text>
</comment>
<feature type="repeat" description="WD" evidence="11">
    <location>
        <begin position="689"/>
        <end position="730"/>
    </location>
</feature>
<dbReference type="EMBL" id="VAHF01000008">
    <property type="protein sequence ID" value="TXG57310.1"/>
    <property type="molecule type" value="Genomic_DNA"/>
</dbReference>